<keyword evidence="9 15" id="KW-0227">DNA damage</keyword>
<dbReference type="PROSITE" id="PS50173">
    <property type="entry name" value="UMUC"/>
    <property type="match status" value="1"/>
</dbReference>
<dbReference type="Gene3D" id="3.30.70.270">
    <property type="match status" value="1"/>
</dbReference>
<name>H3KBU7_9BURK</name>
<feature type="domain" description="UmuC" evidence="16">
    <location>
        <begin position="14"/>
        <end position="194"/>
    </location>
</feature>
<dbReference type="HAMAP" id="MF_01113">
    <property type="entry name" value="DNApol_IV"/>
    <property type="match status" value="1"/>
</dbReference>
<dbReference type="InterPro" id="IPR022880">
    <property type="entry name" value="DNApol_IV"/>
</dbReference>
<keyword evidence="18" id="KW-1185">Reference proteome</keyword>
<dbReference type="Proteomes" id="UP000004956">
    <property type="component" value="Unassembled WGS sequence"/>
</dbReference>
<evidence type="ECO:0000256" key="12">
    <source>
        <dbReference type="ARBA" id="ARBA00023125"/>
    </source>
</evidence>
<evidence type="ECO:0000256" key="4">
    <source>
        <dbReference type="ARBA" id="ARBA00022490"/>
    </source>
</evidence>
<dbReference type="GO" id="GO:0003684">
    <property type="term" value="F:damaged DNA binding"/>
    <property type="evidence" value="ECO:0007669"/>
    <property type="project" value="InterPro"/>
</dbReference>
<dbReference type="RefSeq" id="WP_008540569.1">
    <property type="nucleotide sequence ID" value="NZ_JH604856.1"/>
</dbReference>
<evidence type="ECO:0000256" key="11">
    <source>
        <dbReference type="ARBA" id="ARBA00022932"/>
    </source>
</evidence>
<dbReference type="GO" id="GO:0009432">
    <property type="term" value="P:SOS response"/>
    <property type="evidence" value="ECO:0007669"/>
    <property type="project" value="TreeGrafter"/>
</dbReference>
<proteinExistence type="inferred from homology"/>
<keyword evidence="8 15" id="KW-0479">Metal-binding</keyword>
<evidence type="ECO:0000256" key="9">
    <source>
        <dbReference type="ARBA" id="ARBA00022763"/>
    </source>
</evidence>
<keyword evidence="10 15" id="KW-0460">Magnesium</keyword>
<dbReference type="CDD" id="cd03586">
    <property type="entry name" value="PolY_Pol_IV_kappa"/>
    <property type="match status" value="1"/>
</dbReference>
<feature type="site" description="Substrate discrimination" evidence="15">
    <location>
        <position position="23"/>
    </location>
</feature>
<dbReference type="InterPro" id="IPR001126">
    <property type="entry name" value="UmuC"/>
</dbReference>
<dbReference type="PANTHER" id="PTHR11076:SF33">
    <property type="entry name" value="DNA POLYMERASE KAPPA"/>
    <property type="match status" value="1"/>
</dbReference>
<dbReference type="PATRIC" id="fig|762967.3.peg.165"/>
<dbReference type="EC" id="2.7.7.7" evidence="15"/>
<dbReference type="InterPro" id="IPR017961">
    <property type="entry name" value="DNA_pol_Y-fam_little_finger"/>
</dbReference>
<dbReference type="SUPFAM" id="SSF100879">
    <property type="entry name" value="Lesion bypass DNA polymerase (Y-family), little finger domain"/>
    <property type="match status" value="1"/>
</dbReference>
<evidence type="ECO:0000256" key="5">
    <source>
        <dbReference type="ARBA" id="ARBA00022679"/>
    </source>
</evidence>
<evidence type="ECO:0000256" key="8">
    <source>
        <dbReference type="ARBA" id="ARBA00022723"/>
    </source>
</evidence>
<comment type="similarity">
    <text evidence="2 15">Belongs to the DNA polymerase type-Y family.</text>
</comment>
<comment type="cofactor">
    <cofactor evidence="15">
        <name>Mg(2+)</name>
        <dbReference type="ChEBI" id="CHEBI:18420"/>
    </cofactor>
    <text evidence="15">Binds 2 magnesium ions per subunit.</text>
</comment>
<evidence type="ECO:0000256" key="1">
    <source>
        <dbReference type="ARBA" id="ARBA00004496"/>
    </source>
</evidence>
<feature type="active site" evidence="15">
    <location>
        <position position="113"/>
    </location>
</feature>
<dbReference type="InterPro" id="IPR036775">
    <property type="entry name" value="DNA_pol_Y-fam_lit_finger_sf"/>
</dbReference>
<comment type="function">
    <text evidence="15">Poorly processive, error-prone DNA polymerase involved in untargeted mutagenesis. Copies undamaged DNA at stalled replication forks, which arise in vivo from mismatched or misaligned primer ends. These misaligned primers can be extended by PolIV. Exhibits no 3'-5' exonuclease (proofreading) activity. May be involved in translesional synthesis, in conjunction with the beta clamp from PolIII.</text>
</comment>
<dbReference type="GO" id="GO:0042276">
    <property type="term" value="P:error-prone translesion synthesis"/>
    <property type="evidence" value="ECO:0007669"/>
    <property type="project" value="TreeGrafter"/>
</dbReference>
<dbReference type="InterPro" id="IPR043502">
    <property type="entry name" value="DNA/RNA_pol_sf"/>
</dbReference>
<dbReference type="GO" id="GO:0005829">
    <property type="term" value="C:cytosol"/>
    <property type="evidence" value="ECO:0007669"/>
    <property type="project" value="TreeGrafter"/>
</dbReference>
<evidence type="ECO:0000256" key="7">
    <source>
        <dbReference type="ARBA" id="ARBA00022705"/>
    </source>
</evidence>
<evidence type="ECO:0000256" key="2">
    <source>
        <dbReference type="ARBA" id="ARBA00010945"/>
    </source>
</evidence>
<evidence type="ECO:0000256" key="10">
    <source>
        <dbReference type="ARBA" id="ARBA00022842"/>
    </source>
</evidence>
<keyword evidence="3 15" id="KW-0515">Mutator protein</keyword>
<evidence type="ECO:0000256" key="13">
    <source>
        <dbReference type="ARBA" id="ARBA00023204"/>
    </source>
</evidence>
<accession>H3KBU7</accession>
<comment type="subcellular location">
    <subcellularLocation>
        <location evidence="1 15">Cytoplasm</location>
    </subcellularLocation>
</comment>
<dbReference type="Pfam" id="PF11799">
    <property type="entry name" value="IMS_C"/>
    <property type="match status" value="1"/>
</dbReference>
<dbReference type="InterPro" id="IPR050116">
    <property type="entry name" value="DNA_polymerase-Y"/>
</dbReference>
<keyword evidence="7 15" id="KW-0235">DNA replication</keyword>
<evidence type="ECO:0000256" key="15">
    <source>
        <dbReference type="HAMAP-Rule" id="MF_01113"/>
    </source>
</evidence>
<dbReference type="STRING" id="762967.HMPREF9440_00194"/>
<keyword evidence="6 15" id="KW-0548">Nucleotidyltransferase</keyword>
<dbReference type="Gene3D" id="3.40.1170.60">
    <property type="match status" value="1"/>
</dbReference>
<evidence type="ECO:0000313" key="18">
    <source>
        <dbReference type="Proteomes" id="UP000004956"/>
    </source>
</evidence>
<dbReference type="GO" id="GO:0006281">
    <property type="term" value="P:DNA repair"/>
    <property type="evidence" value="ECO:0007669"/>
    <property type="project" value="UniProtKB-UniRule"/>
</dbReference>
<evidence type="ECO:0000256" key="14">
    <source>
        <dbReference type="ARBA" id="ARBA00049244"/>
    </source>
</evidence>
<protein>
    <recommendedName>
        <fullName evidence="15">DNA polymerase IV</fullName>
        <shortName evidence="15">Pol IV</shortName>
        <ecNumber evidence="15">2.7.7.7</ecNumber>
    </recommendedName>
</protein>
<comment type="catalytic activity">
    <reaction evidence="14 15">
        <text>DNA(n) + a 2'-deoxyribonucleoside 5'-triphosphate = DNA(n+1) + diphosphate</text>
        <dbReference type="Rhea" id="RHEA:22508"/>
        <dbReference type="Rhea" id="RHEA-COMP:17339"/>
        <dbReference type="Rhea" id="RHEA-COMP:17340"/>
        <dbReference type="ChEBI" id="CHEBI:33019"/>
        <dbReference type="ChEBI" id="CHEBI:61560"/>
        <dbReference type="ChEBI" id="CHEBI:173112"/>
        <dbReference type="EC" id="2.7.7.7"/>
    </reaction>
</comment>
<feature type="binding site" evidence="15">
    <location>
        <position position="18"/>
    </location>
    <ligand>
        <name>Mg(2+)</name>
        <dbReference type="ChEBI" id="CHEBI:18420"/>
    </ligand>
</feature>
<dbReference type="PANTHER" id="PTHR11076">
    <property type="entry name" value="DNA REPAIR POLYMERASE UMUC / TRANSFERASE FAMILY MEMBER"/>
    <property type="match status" value="1"/>
</dbReference>
<evidence type="ECO:0000313" key="17">
    <source>
        <dbReference type="EMBL" id="EHY32418.1"/>
    </source>
</evidence>
<keyword evidence="11 15" id="KW-0239">DNA-directed DNA polymerase</keyword>
<dbReference type="SUPFAM" id="SSF56672">
    <property type="entry name" value="DNA/RNA polymerases"/>
    <property type="match status" value="1"/>
</dbReference>
<dbReference type="GO" id="GO:0003887">
    <property type="term" value="F:DNA-directed DNA polymerase activity"/>
    <property type="evidence" value="ECO:0007669"/>
    <property type="project" value="UniProtKB-UniRule"/>
</dbReference>
<dbReference type="NCBIfam" id="NF002677">
    <property type="entry name" value="PRK02406.1"/>
    <property type="match status" value="1"/>
</dbReference>
<dbReference type="FunFam" id="3.40.1170.60:FF:000001">
    <property type="entry name" value="DNA polymerase IV"/>
    <property type="match status" value="1"/>
</dbReference>
<dbReference type="InterPro" id="IPR043128">
    <property type="entry name" value="Rev_trsase/Diguanyl_cyclase"/>
</dbReference>
<comment type="subunit">
    <text evidence="15">Monomer.</text>
</comment>
<dbReference type="EMBL" id="AFBQ01000023">
    <property type="protein sequence ID" value="EHY32418.1"/>
    <property type="molecule type" value="Genomic_DNA"/>
</dbReference>
<keyword evidence="4 15" id="KW-0963">Cytoplasm</keyword>
<dbReference type="OrthoDB" id="9808813at2"/>
<comment type="caution">
    <text evidence="17">The sequence shown here is derived from an EMBL/GenBank/DDBJ whole genome shotgun (WGS) entry which is preliminary data.</text>
</comment>
<feature type="binding site" evidence="15">
    <location>
        <position position="112"/>
    </location>
    <ligand>
        <name>Mg(2+)</name>
        <dbReference type="ChEBI" id="CHEBI:18420"/>
    </ligand>
</feature>
<dbReference type="Pfam" id="PF00817">
    <property type="entry name" value="IMS"/>
    <property type="match status" value="1"/>
</dbReference>
<dbReference type="GO" id="GO:0000287">
    <property type="term" value="F:magnesium ion binding"/>
    <property type="evidence" value="ECO:0007669"/>
    <property type="project" value="UniProtKB-UniRule"/>
</dbReference>
<gene>
    <name evidence="15" type="primary">dinB</name>
    <name evidence="17" type="ORF">HMPREF9440_00194</name>
</gene>
<keyword evidence="5 15" id="KW-0808">Transferase</keyword>
<sequence length="363" mass="39938">MNEPIFQNDTSRRIVHVDMDAFYASVEQRDNSALRGRPVAVGHAERRGVVATASYEARAFGVHSAMPSREAMELCPQLIFVEARIAHYRDVSSSIHEIFHRYTDEVEPLSLDEAYLDVTHNKLGIGEGTEVARRIKSDIRRELGLVASAGVSYNKFLAKIASDERKPDGLCTIHPDRAQAFIDGLKVEKLWGVGPATAAKLHDLGLHFCAEVRRKPFAYLVEHFGSSGAQIYKFVRGIDTRPVDPRRERKSVGCEETYAANIERASDAGAALASIAAELKRRLARADFRGRTLTIKVRAGDFNTMTRSRTGGVIGPETPSEEIARLGVELLAGVPWPRDGVRLLGLTVSGRAGGLMTTQEALF</sequence>
<dbReference type="Pfam" id="PF21999">
    <property type="entry name" value="IMS_HHH_1"/>
    <property type="match status" value="1"/>
</dbReference>
<reference evidence="17 18" key="1">
    <citation type="submission" date="2011-11" db="EMBL/GenBank/DDBJ databases">
        <authorList>
            <person name="Weinstock G."/>
            <person name="Sodergren E."/>
            <person name="Clifton S."/>
            <person name="Fulton L."/>
            <person name="Fulton B."/>
            <person name="Courtney L."/>
            <person name="Fronick C."/>
            <person name="Harrison M."/>
            <person name="Strong C."/>
            <person name="Farmer C."/>
            <person name="Delahaunty K."/>
            <person name="Markovic C."/>
            <person name="Hall O."/>
            <person name="Minx P."/>
            <person name="Tomlinson C."/>
            <person name="Mitreva M."/>
            <person name="Hou S."/>
            <person name="Chen J."/>
            <person name="Wollam A."/>
            <person name="Pepin K.H."/>
            <person name="Johnson M."/>
            <person name="Bhonagiri V."/>
            <person name="Zhang X."/>
            <person name="Suruliraj S."/>
            <person name="Warren W."/>
            <person name="Chinwalla A."/>
            <person name="Mardis E.R."/>
            <person name="Wilson R.K."/>
        </authorList>
    </citation>
    <scope>NUCLEOTIDE SEQUENCE [LARGE SCALE GENOMIC DNA]</scope>
    <source>
        <strain evidence="17 18">YIT 11816</strain>
    </source>
</reference>
<evidence type="ECO:0000259" key="16">
    <source>
        <dbReference type="PROSITE" id="PS50173"/>
    </source>
</evidence>
<organism evidence="17 18">
    <name type="scientific">Sutterella parvirubra YIT 11816</name>
    <dbReference type="NCBI Taxonomy" id="762967"/>
    <lineage>
        <taxon>Bacteria</taxon>
        <taxon>Pseudomonadati</taxon>
        <taxon>Pseudomonadota</taxon>
        <taxon>Betaproteobacteria</taxon>
        <taxon>Burkholderiales</taxon>
        <taxon>Sutterellaceae</taxon>
        <taxon>Sutterella</taxon>
    </lineage>
</organism>
<dbReference type="Gene3D" id="1.10.150.20">
    <property type="entry name" value="5' to 3' exonuclease, C-terminal subdomain"/>
    <property type="match status" value="1"/>
</dbReference>
<dbReference type="AlphaFoldDB" id="H3KBU7"/>
<evidence type="ECO:0000256" key="3">
    <source>
        <dbReference type="ARBA" id="ARBA00022457"/>
    </source>
</evidence>
<evidence type="ECO:0000256" key="6">
    <source>
        <dbReference type="ARBA" id="ARBA00022695"/>
    </source>
</evidence>
<keyword evidence="12 15" id="KW-0238">DNA-binding</keyword>
<dbReference type="Gene3D" id="3.30.1490.100">
    <property type="entry name" value="DNA polymerase, Y-family, little finger domain"/>
    <property type="match status" value="1"/>
</dbReference>
<dbReference type="GO" id="GO:0006261">
    <property type="term" value="P:DNA-templated DNA replication"/>
    <property type="evidence" value="ECO:0007669"/>
    <property type="project" value="UniProtKB-UniRule"/>
</dbReference>
<dbReference type="HOGENOM" id="CLU_012348_1_2_4"/>
<dbReference type="InterPro" id="IPR053848">
    <property type="entry name" value="IMS_HHH_1"/>
</dbReference>
<keyword evidence="13 15" id="KW-0234">DNA repair</keyword>